<dbReference type="InterPro" id="IPR050696">
    <property type="entry name" value="FtsA/MreB"/>
</dbReference>
<evidence type="ECO:0000313" key="1">
    <source>
        <dbReference type="EMBL" id="OGL80019.1"/>
    </source>
</evidence>
<dbReference type="InterPro" id="IPR005883">
    <property type="entry name" value="PilM"/>
</dbReference>
<dbReference type="STRING" id="1802401.A3B21_02530"/>
<dbReference type="InterPro" id="IPR043129">
    <property type="entry name" value="ATPase_NBD"/>
</dbReference>
<dbReference type="PANTHER" id="PTHR32432">
    <property type="entry name" value="CELL DIVISION PROTEIN FTSA-RELATED"/>
    <property type="match status" value="1"/>
</dbReference>
<reference evidence="1 2" key="1">
    <citation type="journal article" date="2016" name="Nat. Commun.">
        <title>Thousands of microbial genomes shed light on interconnected biogeochemical processes in an aquifer system.</title>
        <authorList>
            <person name="Anantharaman K."/>
            <person name="Brown C.T."/>
            <person name="Hug L.A."/>
            <person name="Sharon I."/>
            <person name="Castelle C.J."/>
            <person name="Probst A.J."/>
            <person name="Thomas B.C."/>
            <person name="Singh A."/>
            <person name="Wilkins M.J."/>
            <person name="Karaoz U."/>
            <person name="Brodie E.L."/>
            <person name="Williams K.H."/>
            <person name="Hubbard S.S."/>
            <person name="Banfield J.F."/>
        </authorList>
    </citation>
    <scope>NUCLEOTIDE SEQUENCE [LARGE SCALE GENOMIC DNA]</scope>
</reference>
<dbReference type="PANTHER" id="PTHR32432:SF3">
    <property type="entry name" value="ETHANOLAMINE UTILIZATION PROTEIN EUTJ"/>
    <property type="match status" value="1"/>
</dbReference>
<dbReference type="Gene3D" id="3.30.1490.300">
    <property type="match status" value="1"/>
</dbReference>
<accession>A0A1F7UP49</accession>
<dbReference type="AlphaFoldDB" id="A0A1F7UP49"/>
<gene>
    <name evidence="1" type="ORF">A3B21_02530</name>
</gene>
<comment type="caution">
    <text evidence="1">The sequence shown here is derived from an EMBL/GenBank/DDBJ whole genome shotgun (WGS) entry which is preliminary data.</text>
</comment>
<dbReference type="EMBL" id="MGEJ01000017">
    <property type="protein sequence ID" value="OGL80019.1"/>
    <property type="molecule type" value="Genomic_DNA"/>
</dbReference>
<dbReference type="Proteomes" id="UP000176897">
    <property type="component" value="Unassembled WGS sequence"/>
</dbReference>
<dbReference type="Gene3D" id="3.30.420.40">
    <property type="match status" value="2"/>
</dbReference>
<dbReference type="NCBIfam" id="TIGR01175">
    <property type="entry name" value="pilM"/>
    <property type="match status" value="1"/>
</dbReference>
<sequence>MDYYTEPYFGLDICDASLKVLQIKPKKHRMEIAHWLIKPIQPGLIISGVIQDHDKVAHLIREALKESHVKTAYVVASIPETKTFSKLLTISKPFLNGLKTKVQEEMLKHVPFDANEIEWDFGLVRQDAAAEVFVVAAPKILIDSYIQLLKKAKLIPLALASETMSLMRALIPVNTHPSLGTLIVDIGEMRTTILIWNGYAIAHSGDSETSGSHLTSALKEALKMDDGSAEEMKYTYGLQSGPEPYKKIIAAYTARLASHITRDIAHYLDQSSHNPAVTEIILTGGGADLKGLSYALADTLKIRVSIGNPWVNFLGDPPRGIPSSVHARLATVIGLALYQYV</sequence>
<protein>
    <recommendedName>
        <fullName evidence="3">SHS2 domain-containing protein</fullName>
    </recommendedName>
</protein>
<dbReference type="CDD" id="cd24049">
    <property type="entry name" value="ASKHA_NBD_PilM"/>
    <property type="match status" value="1"/>
</dbReference>
<evidence type="ECO:0008006" key="3">
    <source>
        <dbReference type="Google" id="ProtNLM"/>
    </source>
</evidence>
<evidence type="ECO:0000313" key="2">
    <source>
        <dbReference type="Proteomes" id="UP000176897"/>
    </source>
</evidence>
<dbReference type="SUPFAM" id="SSF53067">
    <property type="entry name" value="Actin-like ATPase domain"/>
    <property type="match status" value="2"/>
</dbReference>
<dbReference type="Pfam" id="PF11104">
    <property type="entry name" value="PilM_2"/>
    <property type="match status" value="1"/>
</dbReference>
<organism evidence="1 2">
    <name type="scientific">Candidatus Uhrbacteria bacterium RIFCSPLOWO2_01_FULL_47_24</name>
    <dbReference type="NCBI Taxonomy" id="1802401"/>
    <lineage>
        <taxon>Bacteria</taxon>
        <taxon>Candidatus Uhriibacteriota</taxon>
    </lineage>
</organism>
<name>A0A1F7UP49_9BACT</name>
<proteinExistence type="predicted"/>